<evidence type="ECO:0000313" key="6">
    <source>
        <dbReference type="Proteomes" id="UP000244870"/>
    </source>
</evidence>
<dbReference type="Proteomes" id="UP000032287">
    <property type="component" value="Unassembled WGS sequence"/>
</dbReference>
<dbReference type="eggNOG" id="COG4894">
    <property type="taxonomic scope" value="Bacteria"/>
</dbReference>
<dbReference type="OrthoDB" id="2248181at2"/>
<dbReference type="PATRIC" id="fig|137591.25.peg.318"/>
<organism evidence="2 4">
    <name type="scientific">Weissella cibaria</name>
    <dbReference type="NCBI Taxonomy" id="137591"/>
    <lineage>
        <taxon>Bacteria</taxon>
        <taxon>Bacillati</taxon>
        <taxon>Bacillota</taxon>
        <taxon>Bacilli</taxon>
        <taxon>Lactobacillales</taxon>
        <taxon>Lactobacillaceae</taxon>
        <taxon>Weissella</taxon>
    </lineage>
</organism>
<sequence>MRELYLTQVTHAATGMSLVTNELGTIAYYITGEMGQTGNRLKILDKSAHVLAELEQASLGFLPRFTLRVANTQVGSIGLSLQLREVLFVSGVNWLILGNLDKQRFQISKMRHQLAASFPKGDGRLTIQIADVDNEVALVLITAFLDRWQFIASGRTAPWFTFMTGREPLLGSSYRELKPSLPSHSQFVTLGTSIKSHQKRR</sequence>
<reference evidence="1 6" key="3">
    <citation type="submission" date="2017-04" db="EMBL/GenBank/DDBJ databases">
        <title>Weissella cibaria strain m2 complete genome.</title>
        <authorList>
            <person name="Pan Q."/>
            <person name="Tan M."/>
            <person name="Yao F."/>
            <person name="Su S."/>
        </authorList>
    </citation>
    <scope>NUCLEOTIDE SEQUENCE [LARGE SCALE GENOMIC DNA]</scope>
    <source>
        <strain evidence="1 6">M2</strain>
    </source>
</reference>
<accession>A0A0D1LPW8</accession>
<protein>
    <submittedName>
        <fullName evidence="2">Uncharacterized protein</fullName>
    </submittedName>
</protein>
<dbReference type="EMBL" id="NDXJ01000004">
    <property type="protein sequence ID" value="OSP89991.1"/>
    <property type="molecule type" value="Genomic_DNA"/>
</dbReference>
<dbReference type="KEGG" id="wcb:AO080_10505"/>
<dbReference type="EMBL" id="CP020928">
    <property type="protein sequence ID" value="AWF95045.1"/>
    <property type="molecule type" value="Genomic_DNA"/>
</dbReference>
<dbReference type="RefSeq" id="WP_043709551.1">
    <property type="nucleotide sequence ID" value="NZ_CABJFA010000005.1"/>
</dbReference>
<gene>
    <name evidence="1" type="ORF">B6254_0624</name>
    <name evidence="3" type="ORF">B9D04_02605</name>
    <name evidence="2" type="ORF">QX99_00327</name>
</gene>
<dbReference type="SUPFAM" id="SSF54518">
    <property type="entry name" value="Tubby C-terminal domain-like"/>
    <property type="match status" value="1"/>
</dbReference>
<evidence type="ECO:0000313" key="3">
    <source>
        <dbReference type="EMBL" id="OSP89991.1"/>
    </source>
</evidence>
<name>A0A0D1LPW8_9LACO</name>
<keyword evidence="4" id="KW-1185">Reference proteome</keyword>
<evidence type="ECO:0000313" key="2">
    <source>
        <dbReference type="EMBL" id="KIU22115.1"/>
    </source>
</evidence>
<reference evidence="3 5" key="2">
    <citation type="submission" date="2017-04" db="EMBL/GenBank/DDBJ databases">
        <title>The genome sequence of Weissella cibaria isolated from wild Drosophila.</title>
        <authorList>
            <person name="Ricks N.J."/>
            <person name="Carroll C."/>
            <person name="Walters A."/>
            <person name="Newell P.D."/>
            <person name="Chaston J.M."/>
        </authorList>
    </citation>
    <scope>NUCLEOTIDE SEQUENCE [LARGE SCALE GENOMIC DNA]</scope>
    <source>
        <strain evidence="3 5">DmW_103</strain>
    </source>
</reference>
<dbReference type="STRING" id="137591.AO080_10505"/>
<dbReference type="AlphaFoldDB" id="A0A0D1LPW8"/>
<reference evidence="2 4" key="1">
    <citation type="journal article" date="2015" name="Microbiology (Mosc.)">
        <title>Genomics of the Weissella cibaria species with an examination of its metabolic traits.</title>
        <authorList>
            <person name="Lynch K.M."/>
            <person name="Lucid A."/>
            <person name="Arendt E.K."/>
            <person name="Sleator R.D."/>
            <person name="Lucey B."/>
            <person name="Coffey A."/>
        </authorList>
    </citation>
    <scope>NUCLEOTIDE SEQUENCE [LARGE SCALE GENOMIC DNA]</scope>
    <source>
        <strain evidence="2 4">MG1</strain>
    </source>
</reference>
<dbReference type="EMBL" id="JWHU01000004">
    <property type="protein sequence ID" value="KIU22115.1"/>
    <property type="molecule type" value="Genomic_DNA"/>
</dbReference>
<dbReference type="InterPro" id="IPR025659">
    <property type="entry name" value="Tubby-like_C"/>
</dbReference>
<proteinExistence type="predicted"/>
<evidence type="ECO:0000313" key="1">
    <source>
        <dbReference type="EMBL" id="AWF95045.1"/>
    </source>
</evidence>
<evidence type="ECO:0000313" key="4">
    <source>
        <dbReference type="Proteomes" id="UP000032287"/>
    </source>
</evidence>
<evidence type="ECO:0000313" key="5">
    <source>
        <dbReference type="Proteomes" id="UP000193588"/>
    </source>
</evidence>
<dbReference type="Proteomes" id="UP000193588">
    <property type="component" value="Unassembled WGS sequence"/>
</dbReference>
<dbReference type="Proteomes" id="UP000244870">
    <property type="component" value="Chromosome"/>
</dbReference>